<comment type="caution">
    <text evidence="2">The sequence shown here is derived from an EMBL/GenBank/DDBJ whole genome shotgun (WGS) entry which is preliminary data.</text>
</comment>
<dbReference type="SUPFAM" id="SSF48208">
    <property type="entry name" value="Six-hairpin glycosidases"/>
    <property type="match status" value="1"/>
</dbReference>
<feature type="signal peptide" evidence="1">
    <location>
        <begin position="1"/>
        <end position="21"/>
    </location>
</feature>
<dbReference type="PANTHER" id="PTHR47791">
    <property type="entry name" value="MEIOTICALLY UP-REGULATED GENE 191 PROTEIN"/>
    <property type="match status" value="1"/>
</dbReference>
<dbReference type="Gene3D" id="1.50.10.20">
    <property type="match status" value="1"/>
</dbReference>
<feature type="chain" id="PRO_5040718819" evidence="1">
    <location>
        <begin position="22"/>
        <end position="379"/>
    </location>
</feature>
<dbReference type="Pfam" id="PF03663">
    <property type="entry name" value="Glyco_hydro_76"/>
    <property type="match status" value="1"/>
</dbReference>
<evidence type="ECO:0000313" key="2">
    <source>
        <dbReference type="EMBL" id="CAD6502453.1"/>
    </source>
</evidence>
<dbReference type="Proteomes" id="UP000683417">
    <property type="component" value="Unassembled WGS sequence"/>
</dbReference>
<organism evidence="2 3">
    <name type="scientific">Blumeria graminis f. sp. triticale</name>
    <dbReference type="NCBI Taxonomy" id="1689686"/>
    <lineage>
        <taxon>Eukaryota</taxon>
        <taxon>Fungi</taxon>
        <taxon>Dikarya</taxon>
        <taxon>Ascomycota</taxon>
        <taxon>Pezizomycotina</taxon>
        <taxon>Leotiomycetes</taxon>
        <taxon>Erysiphales</taxon>
        <taxon>Erysiphaceae</taxon>
        <taxon>Blumeria</taxon>
    </lineage>
</organism>
<evidence type="ECO:0000256" key="1">
    <source>
        <dbReference type="SAM" id="SignalP"/>
    </source>
</evidence>
<dbReference type="GO" id="GO:0005975">
    <property type="term" value="P:carbohydrate metabolic process"/>
    <property type="evidence" value="ECO:0007669"/>
    <property type="project" value="InterPro"/>
</dbReference>
<protein>
    <submittedName>
        <fullName evidence="2">BgTH12-05045</fullName>
    </submittedName>
</protein>
<dbReference type="EMBL" id="CAJHIT010000006">
    <property type="protein sequence ID" value="CAD6502453.1"/>
    <property type="molecule type" value="Genomic_DNA"/>
</dbReference>
<dbReference type="InterPro" id="IPR053169">
    <property type="entry name" value="MUG_Protein"/>
</dbReference>
<dbReference type="InterPro" id="IPR005198">
    <property type="entry name" value="Glyco_hydro_76"/>
</dbReference>
<keyword evidence="1" id="KW-0732">Signal</keyword>
<reference evidence="2" key="1">
    <citation type="submission" date="2020-10" db="EMBL/GenBank/DDBJ databases">
        <authorList>
            <person name="Muller C M."/>
        </authorList>
    </citation>
    <scope>NUCLEOTIDE SEQUENCE</scope>
    <source>
        <strain evidence="2">THUN-12</strain>
    </source>
</reference>
<sequence length="379" mass="42965">MLQYYSFAIYVPCIWFYLSSALPNQGTDSHQSRPLAQRGNSQNDYIDHVMAGINQLQTWYHDDDGRWNGTWWDSANIITMMADFQEHFPSIIMPVTDHIFPNTLHRATAGSPNFLNEYYDDELWWALAWIKVYDVTSNQVYLNTAAAIFEDSKNNWGQTPCGGIWWDKKHTQISAIENELYITTAAKLANRMPMNPSEYYYLNEATKATTWFLNMGLINKQNLINDGLNPNTCVNDRNFIFSYNQGTILSGLLELTWATRDRQYANLAHKIAEAAINTLADSEGILHEPCEPNSCNSDEGQFKGIFIRNLQFLLNRDSNISLANAALYKKFIQTNADSIWARDNSNGWLGLAWSGSNSEVTVQTQSSALDAIVSAANVS</sequence>
<accession>A0A9W4D1I1</accession>
<dbReference type="InterPro" id="IPR008928">
    <property type="entry name" value="6-hairpin_glycosidase_sf"/>
</dbReference>
<dbReference type="PANTHER" id="PTHR47791:SF1">
    <property type="entry name" value="ENDO MANNANASE, GH76 FAMILY (EUROFUNG)"/>
    <property type="match status" value="1"/>
</dbReference>
<name>A0A9W4D1I1_BLUGR</name>
<proteinExistence type="predicted"/>
<gene>
    <name evidence="2" type="ORF">BGTH12_LOCUS3811</name>
</gene>
<dbReference type="AlphaFoldDB" id="A0A9W4D1I1"/>
<evidence type="ECO:0000313" key="3">
    <source>
        <dbReference type="Proteomes" id="UP000683417"/>
    </source>
</evidence>